<evidence type="ECO:0000313" key="2">
    <source>
        <dbReference type="Proteomes" id="UP001056766"/>
    </source>
</evidence>
<organism evidence="1 2">
    <name type="scientific">Methanococcoides seepicolus</name>
    <dbReference type="NCBI Taxonomy" id="2828780"/>
    <lineage>
        <taxon>Archaea</taxon>
        <taxon>Methanobacteriati</taxon>
        <taxon>Methanobacteriota</taxon>
        <taxon>Stenosarchaea group</taxon>
        <taxon>Methanomicrobia</taxon>
        <taxon>Methanosarcinales</taxon>
        <taxon>Methanosarcinaceae</taxon>
        <taxon>Methanococcoides</taxon>
    </lineage>
</organism>
<accession>A0A9E4ZCS1</accession>
<dbReference type="AlphaFoldDB" id="A0A9E4ZCS1"/>
<reference evidence="1" key="2">
    <citation type="submission" date="2021-04" db="EMBL/GenBank/DDBJ databases">
        <authorList>
            <person name="Dong X."/>
        </authorList>
    </citation>
    <scope>NUCLEOTIDE SEQUENCE</scope>
    <source>
        <strain evidence="1">LLY</strain>
    </source>
</reference>
<dbReference type="Proteomes" id="UP001056766">
    <property type="component" value="Unassembled WGS sequence"/>
</dbReference>
<comment type="caution">
    <text evidence="1">The sequence shown here is derived from an EMBL/GenBank/DDBJ whole genome shotgun (WGS) entry which is preliminary data.</text>
</comment>
<evidence type="ECO:0000313" key="1">
    <source>
        <dbReference type="EMBL" id="MCM1985717.1"/>
    </source>
</evidence>
<dbReference type="EMBL" id="JAGSOI010000004">
    <property type="protein sequence ID" value="MCM1985717.1"/>
    <property type="molecule type" value="Genomic_DNA"/>
</dbReference>
<sequence>MIKKESIEHKEILNYIKDSLGISSDHLNTSLSTSYEYYVSDLPLRPDALLEDNDTIYLIEIKSKATIDTVARMNLLRDLWLQNEEMEKRKSIQLVVAAKSFPEREKQIMDQLGIIMLKLPWTFKPGSNEQFGSKTHRITSDKSWKIVSRLLKEKKTSIRQLSLLENVSYGWAHKTVQALMRQNIVKQDHNHVSISNVDKLLNGVAWERPLANLKIDEIRIPFSGSMHAAREITEAFAMQDNMPVGFTTYTAASLYTGYAVRHDAVYLYMRDEHLDHFRELFESHSGNTIKAVVYRPDRDVFQDSREKEGIRIVSPSQTLLDLAGMGYSAMDITKEMVSMYDTI</sequence>
<keyword evidence="2" id="KW-1185">Reference proteome</keyword>
<proteinExistence type="predicted"/>
<gene>
    <name evidence="1" type="ORF">KDK67_01585</name>
</gene>
<dbReference type="RefSeq" id="WP_250867097.1">
    <property type="nucleotide sequence ID" value="NZ_JAGSOI010000004.1"/>
</dbReference>
<name>A0A9E4ZCS1_9EURY</name>
<protein>
    <submittedName>
        <fullName evidence="1">Uncharacterized protein</fullName>
    </submittedName>
</protein>
<reference evidence="1" key="1">
    <citation type="journal article" date="2021" name="mSystems">
        <title>Bacteria and Archaea Synergistically Convert Glycine Betaine to Biogenic Methane in the Formosa Cold Seep of the South China Sea.</title>
        <authorList>
            <person name="Li L."/>
            <person name="Zhang W."/>
            <person name="Zhang S."/>
            <person name="Song L."/>
            <person name="Sun Q."/>
            <person name="Zhang H."/>
            <person name="Xiang H."/>
            <person name="Dong X."/>
        </authorList>
    </citation>
    <scope>NUCLEOTIDE SEQUENCE</scope>
    <source>
        <strain evidence="1">LLY</strain>
    </source>
</reference>